<keyword evidence="1" id="KW-0472">Membrane</keyword>
<evidence type="ECO:0000256" key="2">
    <source>
        <dbReference type="SAM" id="SignalP"/>
    </source>
</evidence>
<evidence type="ECO:0000313" key="3">
    <source>
        <dbReference type="Proteomes" id="UP001652628"/>
    </source>
</evidence>
<sequence>MCICSTTGLKITLLILIHVAAGFNAAQLAKDITMLDKLVGHHHIVLIISITLCVIILIVLIAAVYAAIRHHILILNISLVSLTLKCLAKGIILIVCIITENNLQRTAAHFWFILCWIFTAACMVGNLCFSMRLRENLRNAD</sequence>
<dbReference type="AlphaFoldDB" id="A0AB39YZ00"/>
<proteinExistence type="predicted"/>
<feature type="transmembrane region" description="Helical" evidence="1">
    <location>
        <begin position="73"/>
        <end position="98"/>
    </location>
</feature>
<reference evidence="4" key="1">
    <citation type="submission" date="2025-08" db="UniProtKB">
        <authorList>
            <consortium name="RefSeq"/>
        </authorList>
    </citation>
    <scope>IDENTIFICATION</scope>
</reference>
<keyword evidence="2" id="KW-0732">Signal</keyword>
<keyword evidence="1" id="KW-0812">Transmembrane</keyword>
<gene>
    <name evidence="4" type="primary">LOC108005838</name>
</gene>
<feature type="transmembrane region" description="Helical" evidence="1">
    <location>
        <begin position="110"/>
        <end position="129"/>
    </location>
</feature>
<keyword evidence="3" id="KW-1185">Reference proteome</keyword>
<dbReference type="RefSeq" id="XP_016924669.3">
    <property type="nucleotide sequence ID" value="XM_017069180.3"/>
</dbReference>
<name>A0AB39YZ00_DROSZ</name>
<feature type="signal peptide" evidence="2">
    <location>
        <begin position="1"/>
        <end position="22"/>
    </location>
</feature>
<accession>A0AB39YZ00</accession>
<feature type="chain" id="PRO_5047239727" evidence="2">
    <location>
        <begin position="23"/>
        <end position="141"/>
    </location>
</feature>
<evidence type="ECO:0000256" key="1">
    <source>
        <dbReference type="SAM" id="Phobius"/>
    </source>
</evidence>
<dbReference type="Proteomes" id="UP001652628">
    <property type="component" value="Chromosome 3"/>
</dbReference>
<organism evidence="3 4">
    <name type="scientific">Drosophila suzukii</name>
    <name type="common">Spotted-wing drosophila fruit fly</name>
    <dbReference type="NCBI Taxonomy" id="28584"/>
    <lineage>
        <taxon>Eukaryota</taxon>
        <taxon>Metazoa</taxon>
        <taxon>Ecdysozoa</taxon>
        <taxon>Arthropoda</taxon>
        <taxon>Hexapoda</taxon>
        <taxon>Insecta</taxon>
        <taxon>Pterygota</taxon>
        <taxon>Neoptera</taxon>
        <taxon>Endopterygota</taxon>
        <taxon>Diptera</taxon>
        <taxon>Brachycera</taxon>
        <taxon>Muscomorpha</taxon>
        <taxon>Ephydroidea</taxon>
        <taxon>Drosophilidae</taxon>
        <taxon>Drosophila</taxon>
        <taxon>Sophophora</taxon>
    </lineage>
</organism>
<dbReference type="GeneID" id="108005838"/>
<evidence type="ECO:0000313" key="4">
    <source>
        <dbReference type="RefSeq" id="XP_016924669.3"/>
    </source>
</evidence>
<protein>
    <submittedName>
        <fullName evidence="4">Uncharacterized protein</fullName>
    </submittedName>
</protein>
<keyword evidence="1" id="KW-1133">Transmembrane helix</keyword>
<feature type="transmembrane region" description="Helical" evidence="1">
    <location>
        <begin position="44"/>
        <end position="66"/>
    </location>
</feature>